<dbReference type="Gene3D" id="2.60.40.2580">
    <property type="match status" value="1"/>
</dbReference>
<organism evidence="2 3">
    <name type="scientific">Segatella copri</name>
    <dbReference type="NCBI Taxonomy" id="165179"/>
    <lineage>
        <taxon>Bacteria</taxon>
        <taxon>Pseudomonadati</taxon>
        <taxon>Bacteroidota</taxon>
        <taxon>Bacteroidia</taxon>
        <taxon>Bacteroidales</taxon>
        <taxon>Prevotellaceae</taxon>
        <taxon>Segatella</taxon>
    </lineage>
</organism>
<dbReference type="InterPro" id="IPR029140">
    <property type="entry name" value="Mfa1_C"/>
</dbReference>
<dbReference type="Proteomes" id="UP000421283">
    <property type="component" value="Unassembled WGS sequence"/>
</dbReference>
<proteinExistence type="predicted"/>
<comment type="caution">
    <text evidence="2">The sequence shown here is derived from an EMBL/GenBank/DDBJ whole genome shotgun (WGS) entry which is preliminary data.</text>
</comment>
<protein>
    <recommendedName>
        <fullName evidence="1">Minor fimbrium subunit Mfa1 C-terminal domain-containing protein</fullName>
    </recommendedName>
</protein>
<gene>
    <name evidence="2" type="ORF">F7D31_01080</name>
</gene>
<feature type="domain" description="Minor fimbrium subunit Mfa1 C-terminal" evidence="1">
    <location>
        <begin position="430"/>
        <end position="470"/>
    </location>
</feature>
<accession>A0A5P0WXV8</accession>
<sequence>MFKMKSIIRSLLVLLLVMSFTSCVRDNISDFPMHNGDMKSYLQVRVTVDGYGDTRASRAGADDKYYFTENPSGGEHGDGDDVGETNERTVTNLNLLLYSSQKNDMSDDNATIEKVIYFQHFSTNSGGNSAIWQSSPIQIQNEIMEKNYHLLVVANADDMTSEWQGKKLKDIRDKLIMNVCTRDGVDITNSSNFLMSSLTDAQLTPAGHTGSLEDPYLVDINIERLAARIDIMPNAKCQENKKTNTYTYNYNVTDASNNVIGGFVLESVMPYNDVTSGEYLIKRVTNVNDQNTVNYISPETEDANHNSTNYVICPWTVGRKGVVYRNEKKSRADWESMTFPNFYKVKKAKKSHGNDNDNPKATTPYNYKYYILDYVMENTSFDNSQETATGLVFKGTYYDADQWQVAKAEDMANGIFGSPKTGAVGKPKCYTYVIRHSDPTGKGTTSDPMHYGIVRNNIYRVRIDGITGKGPDGIKITLNVRKWATYTHEETTM</sequence>
<evidence type="ECO:0000313" key="3">
    <source>
        <dbReference type="Proteomes" id="UP000421283"/>
    </source>
</evidence>
<name>A0A5P0WXV8_9BACT</name>
<evidence type="ECO:0000313" key="2">
    <source>
        <dbReference type="EMBL" id="MQO91286.1"/>
    </source>
</evidence>
<dbReference type="Pfam" id="PF15495">
    <property type="entry name" value="Fimbrillin_C"/>
    <property type="match status" value="1"/>
</dbReference>
<dbReference type="PROSITE" id="PS51257">
    <property type="entry name" value="PROKAR_LIPOPROTEIN"/>
    <property type="match status" value="1"/>
</dbReference>
<evidence type="ECO:0000259" key="1">
    <source>
        <dbReference type="Pfam" id="PF15495"/>
    </source>
</evidence>
<dbReference type="Gene3D" id="2.60.40.3690">
    <property type="match status" value="1"/>
</dbReference>
<reference evidence="3" key="1">
    <citation type="submission" date="2019-09" db="EMBL/GenBank/DDBJ databases">
        <title>Distinct polysaccharide growth profiles of human intestinal Prevotella copri isolates.</title>
        <authorList>
            <person name="Fehlner-Peach H."/>
            <person name="Magnabosco C."/>
            <person name="Raghavan V."/>
            <person name="Scher J.U."/>
            <person name="Tett A."/>
            <person name="Cox L.M."/>
            <person name="Gottsegen C."/>
            <person name="Watters A."/>
            <person name="Wiltshire- Gordon J.D."/>
            <person name="Segata N."/>
            <person name="Bonneau R."/>
            <person name="Littman D.R."/>
        </authorList>
    </citation>
    <scope>NUCLEOTIDE SEQUENCE [LARGE SCALE GENOMIC DNA]</scope>
    <source>
        <strain evidence="3">iAU3127</strain>
    </source>
</reference>
<dbReference type="EMBL" id="VZAP01000013">
    <property type="protein sequence ID" value="MQO91286.1"/>
    <property type="molecule type" value="Genomic_DNA"/>
</dbReference>
<dbReference type="AlphaFoldDB" id="A0A5P0WXV8"/>